<keyword evidence="1" id="KW-0805">Transcription regulation</keyword>
<dbReference type="AlphaFoldDB" id="A0A2W5V3W9"/>
<feature type="domain" description="HTH araC/xylS-type" evidence="5">
    <location>
        <begin position="125"/>
        <end position="223"/>
    </location>
</feature>
<keyword evidence="3" id="KW-0804">Transcription</keyword>
<evidence type="ECO:0000256" key="3">
    <source>
        <dbReference type="ARBA" id="ARBA00023163"/>
    </source>
</evidence>
<evidence type="ECO:0000259" key="5">
    <source>
        <dbReference type="PROSITE" id="PS01124"/>
    </source>
</evidence>
<dbReference type="RefSeq" id="WP_304277817.1">
    <property type="nucleotide sequence ID" value="NZ_QFQZ01000033.1"/>
</dbReference>
<dbReference type="PROSITE" id="PS01124">
    <property type="entry name" value="HTH_ARAC_FAMILY_2"/>
    <property type="match status" value="1"/>
</dbReference>
<dbReference type="Proteomes" id="UP000249393">
    <property type="component" value="Unassembled WGS sequence"/>
</dbReference>
<dbReference type="InterPro" id="IPR050204">
    <property type="entry name" value="AraC_XylS_family_regulators"/>
</dbReference>
<dbReference type="PROSITE" id="PS00041">
    <property type="entry name" value="HTH_ARAC_FAMILY_1"/>
    <property type="match status" value="2"/>
</dbReference>
<dbReference type="EMBL" id="QFQZ01000033">
    <property type="protein sequence ID" value="PZR33992.1"/>
    <property type="molecule type" value="Genomic_DNA"/>
</dbReference>
<comment type="caution">
    <text evidence="6">The sequence shown here is derived from an EMBL/GenBank/DDBJ whole genome shotgun (WGS) entry which is preliminary data.</text>
</comment>
<protein>
    <recommendedName>
        <fullName evidence="5">HTH araC/xylS-type domain-containing protein</fullName>
    </recommendedName>
</protein>
<dbReference type="Pfam" id="PF12833">
    <property type="entry name" value="HTH_18"/>
    <property type="match status" value="1"/>
</dbReference>
<dbReference type="InterPro" id="IPR009057">
    <property type="entry name" value="Homeodomain-like_sf"/>
</dbReference>
<accession>A0A2W5V3W9</accession>
<reference evidence="6 7" key="1">
    <citation type="submission" date="2017-08" db="EMBL/GenBank/DDBJ databases">
        <title>Infants hospitalized years apart are colonized by the same room-sourced microbial strains.</title>
        <authorList>
            <person name="Brooks B."/>
            <person name="Olm M.R."/>
            <person name="Firek B.A."/>
            <person name="Baker R."/>
            <person name="Thomas B.C."/>
            <person name="Morowitz M.J."/>
            <person name="Banfield J.F."/>
        </authorList>
    </citation>
    <scope>NUCLEOTIDE SEQUENCE [LARGE SCALE GENOMIC DNA]</scope>
    <source>
        <strain evidence="6">S2_003_000_R2_4</strain>
    </source>
</reference>
<dbReference type="SMART" id="SM00342">
    <property type="entry name" value="HTH_ARAC"/>
    <property type="match status" value="1"/>
</dbReference>
<dbReference type="Gene3D" id="1.10.10.60">
    <property type="entry name" value="Homeodomain-like"/>
    <property type="match status" value="2"/>
</dbReference>
<proteinExistence type="predicted"/>
<feature type="region of interest" description="Disordered" evidence="4">
    <location>
        <begin position="1"/>
        <end position="37"/>
    </location>
</feature>
<dbReference type="GO" id="GO:0003700">
    <property type="term" value="F:DNA-binding transcription factor activity"/>
    <property type="evidence" value="ECO:0007669"/>
    <property type="project" value="InterPro"/>
</dbReference>
<dbReference type="InterPro" id="IPR018062">
    <property type="entry name" value="HTH_AraC-typ_CS"/>
</dbReference>
<dbReference type="PANTHER" id="PTHR46796">
    <property type="entry name" value="HTH-TYPE TRANSCRIPTIONAL ACTIVATOR RHAS-RELATED"/>
    <property type="match status" value="1"/>
</dbReference>
<dbReference type="GO" id="GO:0043565">
    <property type="term" value="F:sequence-specific DNA binding"/>
    <property type="evidence" value="ECO:0007669"/>
    <property type="project" value="InterPro"/>
</dbReference>
<dbReference type="SUPFAM" id="SSF46689">
    <property type="entry name" value="Homeodomain-like"/>
    <property type="match status" value="2"/>
</dbReference>
<feature type="compositionally biased region" description="Basic and acidic residues" evidence="4">
    <location>
        <begin position="1"/>
        <end position="28"/>
    </location>
</feature>
<name>A0A2W5V3W9_9CAUL</name>
<evidence type="ECO:0000313" key="6">
    <source>
        <dbReference type="EMBL" id="PZR33992.1"/>
    </source>
</evidence>
<feature type="region of interest" description="Disordered" evidence="4">
    <location>
        <begin position="87"/>
        <end position="118"/>
    </location>
</feature>
<evidence type="ECO:0000256" key="1">
    <source>
        <dbReference type="ARBA" id="ARBA00023015"/>
    </source>
</evidence>
<evidence type="ECO:0000256" key="4">
    <source>
        <dbReference type="SAM" id="MobiDB-lite"/>
    </source>
</evidence>
<dbReference type="InterPro" id="IPR018060">
    <property type="entry name" value="HTH_AraC"/>
</dbReference>
<evidence type="ECO:0000313" key="7">
    <source>
        <dbReference type="Proteomes" id="UP000249393"/>
    </source>
</evidence>
<keyword evidence="2" id="KW-0238">DNA-binding</keyword>
<dbReference type="PANTHER" id="PTHR46796:SF14">
    <property type="entry name" value="TRANSCRIPTIONAL REGULATORY PROTEIN"/>
    <property type="match status" value="1"/>
</dbReference>
<gene>
    <name evidence="6" type="ORF">DI526_11575</name>
</gene>
<organism evidence="6 7">
    <name type="scientific">Caulobacter segnis</name>
    <dbReference type="NCBI Taxonomy" id="88688"/>
    <lineage>
        <taxon>Bacteria</taxon>
        <taxon>Pseudomonadati</taxon>
        <taxon>Pseudomonadota</taxon>
        <taxon>Alphaproteobacteria</taxon>
        <taxon>Caulobacterales</taxon>
        <taxon>Caulobacteraceae</taxon>
        <taxon>Caulobacter</taxon>
    </lineage>
</organism>
<sequence length="251" mass="26717">MRCDTASDRRDDGGSRDLAVSRRQDPARAGDAASIGRSGEIPPEIAIILSSVEDGLRRLRTPAPDLDGVCELLHVIAVAAGATAQRKAPVEAGARRLKSSGGPAPKPPGGGPEVAKGGLSRWQQKRAVDLMTPLDRHPPSVSELAEACRLSNGYFIKAFKQTFGVTPRRWRQLLRVEQAKGLLVANQLSIAEVALACGFADQSHLTRVFSQVVGVPPARWRRCVDGLEIATAPADARRSTDPPSPASLTRG</sequence>
<evidence type="ECO:0000256" key="2">
    <source>
        <dbReference type="ARBA" id="ARBA00023125"/>
    </source>
</evidence>